<dbReference type="EMBL" id="JAGPNK010000001">
    <property type="protein sequence ID" value="KAH7327795.1"/>
    <property type="molecule type" value="Genomic_DNA"/>
</dbReference>
<dbReference type="SUPFAM" id="SSF81383">
    <property type="entry name" value="F-box domain"/>
    <property type="match status" value="1"/>
</dbReference>
<keyword evidence="3" id="KW-1185">Reference proteome</keyword>
<protein>
    <recommendedName>
        <fullName evidence="1">F-box domain-containing protein</fullName>
    </recommendedName>
</protein>
<dbReference type="Proteomes" id="UP000813444">
    <property type="component" value="Unassembled WGS sequence"/>
</dbReference>
<dbReference type="PROSITE" id="PS50181">
    <property type="entry name" value="FBOX"/>
    <property type="match status" value="1"/>
</dbReference>
<proteinExistence type="predicted"/>
<feature type="domain" description="F-box" evidence="1">
    <location>
        <begin position="3"/>
        <end position="46"/>
    </location>
</feature>
<evidence type="ECO:0000313" key="2">
    <source>
        <dbReference type="EMBL" id="KAH7327795.1"/>
    </source>
</evidence>
<reference evidence="2" key="1">
    <citation type="journal article" date="2021" name="Nat. Commun.">
        <title>Genetic determinants of endophytism in the Arabidopsis root mycobiome.</title>
        <authorList>
            <person name="Mesny F."/>
            <person name="Miyauchi S."/>
            <person name="Thiergart T."/>
            <person name="Pickel B."/>
            <person name="Atanasova L."/>
            <person name="Karlsson M."/>
            <person name="Huettel B."/>
            <person name="Barry K.W."/>
            <person name="Haridas S."/>
            <person name="Chen C."/>
            <person name="Bauer D."/>
            <person name="Andreopoulos W."/>
            <person name="Pangilinan J."/>
            <person name="LaButti K."/>
            <person name="Riley R."/>
            <person name="Lipzen A."/>
            <person name="Clum A."/>
            <person name="Drula E."/>
            <person name="Henrissat B."/>
            <person name="Kohler A."/>
            <person name="Grigoriev I.V."/>
            <person name="Martin F.M."/>
            <person name="Hacquard S."/>
        </authorList>
    </citation>
    <scope>NUCLEOTIDE SEQUENCE</scope>
    <source>
        <strain evidence="2">MPI-CAGE-CH-0235</strain>
    </source>
</reference>
<dbReference type="InterPro" id="IPR001810">
    <property type="entry name" value="F-box_dom"/>
</dbReference>
<evidence type="ECO:0000313" key="3">
    <source>
        <dbReference type="Proteomes" id="UP000813444"/>
    </source>
</evidence>
<organism evidence="2 3">
    <name type="scientific">Stachybotrys elegans</name>
    <dbReference type="NCBI Taxonomy" id="80388"/>
    <lineage>
        <taxon>Eukaryota</taxon>
        <taxon>Fungi</taxon>
        <taxon>Dikarya</taxon>
        <taxon>Ascomycota</taxon>
        <taxon>Pezizomycotina</taxon>
        <taxon>Sordariomycetes</taxon>
        <taxon>Hypocreomycetidae</taxon>
        <taxon>Hypocreales</taxon>
        <taxon>Stachybotryaceae</taxon>
        <taxon>Stachybotrys</taxon>
    </lineage>
</organism>
<accession>A0A8K0WW43</accession>
<evidence type="ECO:0000259" key="1">
    <source>
        <dbReference type="PROSITE" id="PS50181"/>
    </source>
</evidence>
<comment type="caution">
    <text evidence="2">The sequence shown here is derived from an EMBL/GenBank/DDBJ whole genome shotgun (WGS) entry which is preliminary data.</text>
</comment>
<gene>
    <name evidence="2" type="ORF">B0I35DRAFT_415780</name>
</gene>
<dbReference type="OrthoDB" id="5422579at2759"/>
<dbReference type="AlphaFoldDB" id="A0A8K0WW43"/>
<dbReference type="InterPro" id="IPR036047">
    <property type="entry name" value="F-box-like_dom_sf"/>
</dbReference>
<name>A0A8K0WW43_9HYPO</name>
<sequence length="513" mass="58255">MAQTQIISLPAEIVVEISGYLPNRDVKNLRLACRHLASAALHFPRVFIGPNRRNINVFLAVARHESFRRRVTEIIVDDAILPRAGAHIDNQQVGLSLEPGADGTGYSAQHRPSWATTVCQGNIERMLDDNNIDHDWLRHSMVDQIDTADAWPIYVRMLDEQVHYTATDHVRRALDLGLERFVNLRKVTITSATHGAPFNPLYRTPTIRALPPNINYPRPKGWLTRQDTWSTDPAWEDDGPAYFGFRTLLRALAENKDNGKVTQLVIDASFFTLNGINMSLFDSDNATLRDLQTVVSRPTLRQLHLHFRDYRPNSMQPHFHRQDALGSLLSQAAGGQGVEEMALGLSDAEIFDFLTILPPPSLARLKHLTLSYITTDLETFVDFLAELPPTLETLTLKTLLFDAPMAQADGKTPKLLVRIRDDLRWGQRPRPPKVLLGFQASSNPRRFAASHLRCVWIDADDFLYHGGLNPLYHFRSYRYGVQDDVWYPRSSTIVPEISNHIPLVPGYQITHYR</sequence>